<name>A0A415EP50_ENTCA</name>
<dbReference type="InterPro" id="IPR020288">
    <property type="entry name" value="Sheath_initiator"/>
</dbReference>
<dbReference type="Pfam" id="PF10934">
    <property type="entry name" value="Sheath_initiator"/>
    <property type="match status" value="1"/>
</dbReference>
<protein>
    <submittedName>
        <fullName evidence="1">DUF2634 domain-containing protein</fullName>
    </submittedName>
</protein>
<accession>A0A415EP50</accession>
<dbReference type="AlphaFoldDB" id="A0A415EP50"/>
<dbReference type="EMBL" id="QRMZ01000025">
    <property type="protein sequence ID" value="RHK04818.1"/>
    <property type="molecule type" value="Genomic_DNA"/>
</dbReference>
<dbReference type="Gene3D" id="3.10.450.40">
    <property type="match status" value="1"/>
</dbReference>
<comment type="caution">
    <text evidence="1">The sequence shown here is derived from an EMBL/GenBank/DDBJ whole genome shotgun (WGS) entry which is preliminary data.</text>
</comment>
<dbReference type="SUPFAM" id="SSF160719">
    <property type="entry name" value="gpW/gp25-like"/>
    <property type="match status" value="1"/>
</dbReference>
<proteinExistence type="predicted"/>
<dbReference type="Proteomes" id="UP000286288">
    <property type="component" value="Unassembled WGS sequence"/>
</dbReference>
<evidence type="ECO:0000313" key="1">
    <source>
        <dbReference type="EMBL" id="RHK04818.1"/>
    </source>
</evidence>
<reference evidence="1 2" key="1">
    <citation type="submission" date="2018-08" db="EMBL/GenBank/DDBJ databases">
        <title>A genome reference for cultivated species of the human gut microbiota.</title>
        <authorList>
            <person name="Zou Y."/>
            <person name="Xue W."/>
            <person name="Luo G."/>
        </authorList>
    </citation>
    <scope>NUCLEOTIDE SEQUENCE [LARGE SCALE GENOMIC DNA]</scope>
    <source>
        <strain evidence="1 2">AF48-16</strain>
    </source>
</reference>
<gene>
    <name evidence="1" type="ORF">DW084_15505</name>
</gene>
<evidence type="ECO:0000313" key="2">
    <source>
        <dbReference type="Proteomes" id="UP000286288"/>
    </source>
</evidence>
<sequence>MFWIGADEMDEEILAQIPSRTYRLQNGRIAGWIDELAAMRQAIEKVLHTERFTWLIYTDNYGVELKNLLGEELDLVMAEMERIVREALSVDERIIEIENFQVTQESRDTLLVSFFVTTIFGSIQMGQEVGI</sequence>
<organism evidence="1 2">
    <name type="scientific">Enterococcus casseliflavus</name>
    <name type="common">Enterococcus flavescens</name>
    <dbReference type="NCBI Taxonomy" id="37734"/>
    <lineage>
        <taxon>Bacteria</taxon>
        <taxon>Bacillati</taxon>
        <taxon>Bacillota</taxon>
        <taxon>Bacilli</taxon>
        <taxon>Lactobacillales</taxon>
        <taxon>Enterococcaceae</taxon>
        <taxon>Enterococcus</taxon>
    </lineage>
</organism>